<dbReference type="EMBL" id="BCTB01000031">
    <property type="protein sequence ID" value="GAT16123.1"/>
    <property type="molecule type" value="Genomic_DNA"/>
</dbReference>
<sequence>MIGVSVAVTVWATGRKDAGDKPGDLPNHSSTFAGAIKSATDTGPVTVITEDPTCDPQRPILNMRAAQQENGWDKRDPSIPAEAWTSEMRAQYEAVGESMRVSADQLVPIAKMTPHRVMRELYEQLIAYSRAYADSIPNYTEEDDNLARAAIATASVIANICSAIEYGSAGARGPLVPPLSPPQDVAPVADPGNPERFLPAENQVCREWEDTWKQFHEESREWATTDPSLSASEWGPEQKAINDDVASIMTALADKLQEMGERSGNPVLRDFANLSAQYRRAYVQALPTYTPEDRFLATTSLRLGGIVSAACRAVAG</sequence>
<dbReference type="Proteomes" id="UP000069654">
    <property type="component" value="Unassembled WGS sequence"/>
</dbReference>
<protein>
    <submittedName>
        <fullName evidence="1">Uncharacterized protein</fullName>
    </submittedName>
</protein>
<proteinExistence type="predicted"/>
<gene>
    <name evidence="1" type="ORF">RMCT_3092</name>
</gene>
<organism evidence="1 2">
    <name type="scientific">Mycolicibacterium thermoresistibile</name>
    <name type="common">Mycobacterium thermoresistibile</name>
    <dbReference type="NCBI Taxonomy" id="1797"/>
    <lineage>
        <taxon>Bacteria</taxon>
        <taxon>Bacillati</taxon>
        <taxon>Actinomycetota</taxon>
        <taxon>Actinomycetes</taxon>
        <taxon>Mycobacteriales</taxon>
        <taxon>Mycobacteriaceae</taxon>
        <taxon>Mycolicibacterium</taxon>
    </lineage>
</organism>
<reference evidence="2" key="2">
    <citation type="submission" date="2016-02" db="EMBL/GenBank/DDBJ databases">
        <title>Draft genome sequence of five rapidly growing Mycobacterium species.</title>
        <authorList>
            <person name="Katahira K."/>
            <person name="Gotou Y."/>
            <person name="Iida K."/>
            <person name="Ogura Y."/>
            <person name="Hayashi T."/>
        </authorList>
    </citation>
    <scope>NUCLEOTIDE SEQUENCE [LARGE SCALE GENOMIC DNA]</scope>
    <source>
        <strain evidence="2">JCM6362</strain>
    </source>
</reference>
<comment type="caution">
    <text evidence="1">The sequence shown here is derived from an EMBL/GenBank/DDBJ whole genome shotgun (WGS) entry which is preliminary data.</text>
</comment>
<name>A0A100XGV2_MYCTH</name>
<dbReference type="STRING" id="1797.RMCT_3092"/>
<dbReference type="AlphaFoldDB" id="A0A100XGV2"/>
<reference evidence="1 2" key="1">
    <citation type="journal article" date="2016" name="Genome Announc.">
        <title>Draft Genome Sequences of Five Rapidly Growing Mycobacterium Species, M. thermoresistibile, M. fortuitum subsp. acetamidolyticum, M. canariasense, M. brisbanense, and M. novocastrense.</title>
        <authorList>
            <person name="Katahira K."/>
            <person name="Ogura Y."/>
            <person name="Gotoh Y."/>
            <person name="Hayashi T."/>
        </authorList>
    </citation>
    <scope>NUCLEOTIDE SEQUENCE [LARGE SCALE GENOMIC DNA]</scope>
    <source>
        <strain evidence="1 2">JCM6362</strain>
    </source>
</reference>
<evidence type="ECO:0000313" key="1">
    <source>
        <dbReference type="EMBL" id="GAT16123.1"/>
    </source>
</evidence>
<accession>A0A100XGV2</accession>
<evidence type="ECO:0000313" key="2">
    <source>
        <dbReference type="Proteomes" id="UP000069654"/>
    </source>
</evidence>